<evidence type="ECO:0000256" key="5">
    <source>
        <dbReference type="ARBA" id="ARBA00022723"/>
    </source>
</evidence>
<protein>
    <recommendedName>
        <fullName evidence="3">phosphoserine phosphatase</fullName>
        <ecNumber evidence="3">3.1.3.3</ecNumber>
    </recommendedName>
</protein>
<dbReference type="Pfam" id="PF12710">
    <property type="entry name" value="HAD"/>
    <property type="match status" value="1"/>
</dbReference>
<keyword evidence="4" id="KW-0028">Amino-acid biosynthesis</keyword>
<dbReference type="InterPro" id="IPR023214">
    <property type="entry name" value="HAD_sf"/>
</dbReference>
<dbReference type="SUPFAM" id="SSF56784">
    <property type="entry name" value="HAD-like"/>
    <property type="match status" value="1"/>
</dbReference>
<dbReference type="KEGG" id="gfl:GRFL_0858"/>
<dbReference type="PANTHER" id="PTHR43344:SF2">
    <property type="entry name" value="PHOSPHOSERINE PHOSPHATASE"/>
    <property type="match status" value="1"/>
</dbReference>
<evidence type="ECO:0000256" key="2">
    <source>
        <dbReference type="ARBA" id="ARBA00005135"/>
    </source>
</evidence>
<dbReference type="EC" id="3.1.3.3" evidence="3"/>
<evidence type="ECO:0000313" key="11">
    <source>
        <dbReference type="EMBL" id="APU67582.1"/>
    </source>
</evidence>
<evidence type="ECO:0000256" key="6">
    <source>
        <dbReference type="ARBA" id="ARBA00022801"/>
    </source>
</evidence>
<dbReference type="Gene3D" id="3.40.50.1000">
    <property type="entry name" value="HAD superfamily/HAD-like"/>
    <property type="match status" value="1"/>
</dbReference>
<evidence type="ECO:0000256" key="4">
    <source>
        <dbReference type="ARBA" id="ARBA00022605"/>
    </source>
</evidence>
<evidence type="ECO:0000256" key="7">
    <source>
        <dbReference type="ARBA" id="ARBA00022842"/>
    </source>
</evidence>
<keyword evidence="6" id="KW-0378">Hydrolase</keyword>
<dbReference type="Proteomes" id="UP000186230">
    <property type="component" value="Chromosome"/>
</dbReference>
<dbReference type="GO" id="GO:0006564">
    <property type="term" value="P:L-serine biosynthetic process"/>
    <property type="evidence" value="ECO:0007669"/>
    <property type="project" value="UniProtKB-KW"/>
</dbReference>
<evidence type="ECO:0000256" key="8">
    <source>
        <dbReference type="ARBA" id="ARBA00023299"/>
    </source>
</evidence>
<keyword evidence="8" id="KW-0718">Serine biosynthesis</keyword>
<accession>A0A1L7I3C3</accession>
<evidence type="ECO:0000256" key="1">
    <source>
        <dbReference type="ARBA" id="ARBA00001946"/>
    </source>
</evidence>
<comment type="catalytic activity">
    <reaction evidence="10">
        <text>O-phospho-D-serine + H2O = D-serine + phosphate</text>
        <dbReference type="Rhea" id="RHEA:24873"/>
        <dbReference type="ChEBI" id="CHEBI:15377"/>
        <dbReference type="ChEBI" id="CHEBI:35247"/>
        <dbReference type="ChEBI" id="CHEBI:43474"/>
        <dbReference type="ChEBI" id="CHEBI:58680"/>
        <dbReference type="EC" id="3.1.3.3"/>
    </reaction>
</comment>
<dbReference type="InterPro" id="IPR050582">
    <property type="entry name" value="HAD-like_SerB"/>
</dbReference>
<dbReference type="GO" id="GO:0000287">
    <property type="term" value="F:magnesium ion binding"/>
    <property type="evidence" value="ECO:0007669"/>
    <property type="project" value="TreeGrafter"/>
</dbReference>
<comment type="pathway">
    <text evidence="2">Amino-acid biosynthesis; L-serine biosynthesis; L-serine from 3-phospho-D-glycerate: step 3/3.</text>
</comment>
<dbReference type="GO" id="GO:0036424">
    <property type="term" value="F:L-phosphoserine phosphatase activity"/>
    <property type="evidence" value="ECO:0007669"/>
    <property type="project" value="TreeGrafter"/>
</dbReference>
<organism evidence="11 12">
    <name type="scientific">Christiangramia flava JLT2011</name>
    <dbReference type="NCBI Taxonomy" id="1229726"/>
    <lineage>
        <taxon>Bacteria</taxon>
        <taxon>Pseudomonadati</taxon>
        <taxon>Bacteroidota</taxon>
        <taxon>Flavobacteriia</taxon>
        <taxon>Flavobacteriales</taxon>
        <taxon>Flavobacteriaceae</taxon>
        <taxon>Christiangramia</taxon>
    </lineage>
</organism>
<proteinExistence type="predicted"/>
<keyword evidence="12" id="KW-1185">Reference proteome</keyword>
<dbReference type="AlphaFoldDB" id="A0A1L7I3C3"/>
<dbReference type="STRING" id="1229726.GRFL_0858"/>
<dbReference type="EMBL" id="CP016359">
    <property type="protein sequence ID" value="APU67582.1"/>
    <property type="molecule type" value="Genomic_DNA"/>
</dbReference>
<dbReference type="PANTHER" id="PTHR43344">
    <property type="entry name" value="PHOSPHOSERINE PHOSPHATASE"/>
    <property type="match status" value="1"/>
</dbReference>
<reference evidence="11 12" key="1">
    <citation type="submission" date="2016-07" db="EMBL/GenBank/DDBJ databases">
        <title>Multi-omics approach to identify versatile polysaccharide utilization systems of a marine flavobacterium Gramella flava.</title>
        <authorList>
            <person name="Tang K."/>
        </authorList>
    </citation>
    <scope>NUCLEOTIDE SEQUENCE [LARGE SCALE GENOMIC DNA]</scope>
    <source>
        <strain evidence="11 12">JLT2011</strain>
    </source>
</reference>
<gene>
    <name evidence="11" type="ORF">GRFL_0858</name>
</gene>
<keyword evidence="5" id="KW-0479">Metal-binding</keyword>
<name>A0A1L7I3C3_9FLAO</name>
<evidence type="ECO:0000256" key="9">
    <source>
        <dbReference type="ARBA" id="ARBA00048138"/>
    </source>
</evidence>
<evidence type="ECO:0000256" key="3">
    <source>
        <dbReference type="ARBA" id="ARBA00012640"/>
    </source>
</evidence>
<keyword evidence="7" id="KW-0460">Magnesium</keyword>
<dbReference type="InterPro" id="IPR036412">
    <property type="entry name" value="HAD-like_sf"/>
</dbReference>
<sequence>MLVFIFCVIAFSSFAQEFHKISGWNEDINNKLETFLEGSRIIKERKVAVFDCDGTLLGQSPYYLADEALYNYAGTHFSDKKDSLSIAKMAVIDSLLNGNNVGMDYVQKRISFLSGLSATEVQQIGEEMFQEKYQNKFYPQMKQLLANLEDYGFEIWVVTASPEVLYQQFVSENTGIPLNRIIGVKSVIHDGKVTRTLVQPVPQDAGKADAIQTFIKAKPLFVAGNSRGDWEMMNESVGLKMIINPDDSKKLQHEEDSSLNGQTLKEYWESQKALIVTCEDLPEGDHSYISKDLNIRKNAEHENN</sequence>
<evidence type="ECO:0000313" key="12">
    <source>
        <dbReference type="Proteomes" id="UP000186230"/>
    </source>
</evidence>
<dbReference type="GO" id="GO:0005737">
    <property type="term" value="C:cytoplasm"/>
    <property type="evidence" value="ECO:0007669"/>
    <property type="project" value="TreeGrafter"/>
</dbReference>
<comment type="catalytic activity">
    <reaction evidence="9">
        <text>O-phospho-L-serine + H2O = L-serine + phosphate</text>
        <dbReference type="Rhea" id="RHEA:21208"/>
        <dbReference type="ChEBI" id="CHEBI:15377"/>
        <dbReference type="ChEBI" id="CHEBI:33384"/>
        <dbReference type="ChEBI" id="CHEBI:43474"/>
        <dbReference type="ChEBI" id="CHEBI:57524"/>
        <dbReference type="EC" id="3.1.3.3"/>
    </reaction>
</comment>
<comment type="cofactor">
    <cofactor evidence="1">
        <name>Mg(2+)</name>
        <dbReference type="ChEBI" id="CHEBI:18420"/>
    </cofactor>
</comment>
<evidence type="ECO:0000256" key="10">
    <source>
        <dbReference type="ARBA" id="ARBA00048523"/>
    </source>
</evidence>